<gene>
    <name evidence="1" type="ORF">GOODEAATRI_033994</name>
</gene>
<evidence type="ECO:0000313" key="1">
    <source>
        <dbReference type="EMBL" id="MEQ2173627.1"/>
    </source>
</evidence>
<dbReference type="EMBL" id="JAHRIO010047780">
    <property type="protein sequence ID" value="MEQ2173627.1"/>
    <property type="molecule type" value="Genomic_DNA"/>
</dbReference>
<dbReference type="Proteomes" id="UP001476798">
    <property type="component" value="Unassembled WGS sequence"/>
</dbReference>
<feature type="non-terminal residue" evidence="1">
    <location>
        <position position="1"/>
    </location>
</feature>
<sequence length="103" mass="12058">VHEDPKVGGSVISCGHYCSRAPRCFKRSFSCCTGGRHLSSHHNKTVWWSTKRKNLAFWFVVEESRLSMKTELVFPYYHTMPGSQRCWFKKLTAGVTREWLQLF</sequence>
<keyword evidence="2" id="KW-1185">Reference proteome</keyword>
<reference evidence="1 2" key="1">
    <citation type="submission" date="2021-06" db="EMBL/GenBank/DDBJ databases">
        <authorList>
            <person name="Palmer J.M."/>
        </authorList>
    </citation>
    <scope>NUCLEOTIDE SEQUENCE [LARGE SCALE GENOMIC DNA]</scope>
    <source>
        <strain evidence="1 2">GA_2019</strain>
        <tissue evidence="1">Muscle</tissue>
    </source>
</reference>
<accession>A0ABV0NQE8</accession>
<organism evidence="1 2">
    <name type="scientific">Goodea atripinnis</name>
    <dbReference type="NCBI Taxonomy" id="208336"/>
    <lineage>
        <taxon>Eukaryota</taxon>
        <taxon>Metazoa</taxon>
        <taxon>Chordata</taxon>
        <taxon>Craniata</taxon>
        <taxon>Vertebrata</taxon>
        <taxon>Euteleostomi</taxon>
        <taxon>Actinopterygii</taxon>
        <taxon>Neopterygii</taxon>
        <taxon>Teleostei</taxon>
        <taxon>Neoteleostei</taxon>
        <taxon>Acanthomorphata</taxon>
        <taxon>Ovalentaria</taxon>
        <taxon>Atherinomorphae</taxon>
        <taxon>Cyprinodontiformes</taxon>
        <taxon>Goodeidae</taxon>
        <taxon>Goodea</taxon>
    </lineage>
</organism>
<proteinExistence type="predicted"/>
<comment type="caution">
    <text evidence="1">The sequence shown here is derived from an EMBL/GenBank/DDBJ whole genome shotgun (WGS) entry which is preliminary data.</text>
</comment>
<protein>
    <submittedName>
        <fullName evidence="1">Uncharacterized protein</fullName>
    </submittedName>
</protein>
<name>A0ABV0NQE8_9TELE</name>
<evidence type="ECO:0000313" key="2">
    <source>
        <dbReference type="Proteomes" id="UP001476798"/>
    </source>
</evidence>